<name>A0A8S9ZHL1_9BILA</name>
<comment type="caution">
    <text evidence="1">The sequence shown here is derived from an EMBL/GenBank/DDBJ whole genome shotgun (WGS) entry which is preliminary data.</text>
</comment>
<gene>
    <name evidence="1" type="ORF">Mgra_00007813</name>
</gene>
<sequence>MKKKEDVQVMIKYSSPQPVTFYTNKRSVDACIIEVTKQIKFINRAIYLQREQRIYNHRLSRARRGLLKMFLALCV</sequence>
<accession>A0A8S9ZHL1</accession>
<reference evidence="1" key="1">
    <citation type="journal article" date="2020" name="Ecol. Evol.">
        <title>Genome structure and content of the rice root-knot nematode (Meloidogyne graminicola).</title>
        <authorList>
            <person name="Phan N.T."/>
            <person name="Danchin E.G.J."/>
            <person name="Klopp C."/>
            <person name="Perfus-Barbeoch L."/>
            <person name="Kozlowski D.K."/>
            <person name="Koutsovoulos G.D."/>
            <person name="Lopez-Roques C."/>
            <person name="Bouchez O."/>
            <person name="Zahm M."/>
            <person name="Besnard G."/>
            <person name="Bellafiore S."/>
        </authorList>
    </citation>
    <scope>NUCLEOTIDE SEQUENCE</scope>
    <source>
        <strain evidence="1">VN-18</strain>
    </source>
</reference>
<organism evidence="1 2">
    <name type="scientific">Meloidogyne graminicola</name>
    <dbReference type="NCBI Taxonomy" id="189291"/>
    <lineage>
        <taxon>Eukaryota</taxon>
        <taxon>Metazoa</taxon>
        <taxon>Ecdysozoa</taxon>
        <taxon>Nematoda</taxon>
        <taxon>Chromadorea</taxon>
        <taxon>Rhabditida</taxon>
        <taxon>Tylenchina</taxon>
        <taxon>Tylenchomorpha</taxon>
        <taxon>Tylenchoidea</taxon>
        <taxon>Meloidogynidae</taxon>
        <taxon>Meloidogyninae</taxon>
        <taxon>Meloidogyne</taxon>
    </lineage>
</organism>
<evidence type="ECO:0000313" key="1">
    <source>
        <dbReference type="EMBL" id="KAF7632823.1"/>
    </source>
</evidence>
<dbReference type="EMBL" id="JABEBT010000093">
    <property type="protein sequence ID" value="KAF7632823.1"/>
    <property type="molecule type" value="Genomic_DNA"/>
</dbReference>
<evidence type="ECO:0000313" key="2">
    <source>
        <dbReference type="Proteomes" id="UP000605970"/>
    </source>
</evidence>
<protein>
    <submittedName>
        <fullName evidence="1">Uncharacterized protein</fullName>
    </submittedName>
</protein>
<proteinExistence type="predicted"/>
<dbReference type="Proteomes" id="UP000605970">
    <property type="component" value="Unassembled WGS sequence"/>
</dbReference>
<dbReference type="AlphaFoldDB" id="A0A8S9ZHL1"/>
<keyword evidence="2" id="KW-1185">Reference proteome</keyword>